<keyword evidence="5" id="KW-0274">FAD</keyword>
<dbReference type="EMBL" id="JFHR01000009">
    <property type="protein sequence ID" value="KEQ54587.1"/>
    <property type="molecule type" value="Genomic_DNA"/>
</dbReference>
<keyword evidence="7" id="KW-0503">Monooxygenase</keyword>
<gene>
    <name evidence="9" type="ORF">BV95_01122</name>
</gene>
<dbReference type="InterPro" id="IPR036188">
    <property type="entry name" value="FAD/NAD-bd_sf"/>
</dbReference>
<dbReference type="Proteomes" id="UP000028411">
    <property type="component" value="Unassembled WGS sequence"/>
</dbReference>
<dbReference type="Gene3D" id="3.50.50.60">
    <property type="entry name" value="FAD/NAD(P)-binding domain"/>
    <property type="match status" value="2"/>
</dbReference>
<evidence type="ECO:0000256" key="6">
    <source>
        <dbReference type="ARBA" id="ARBA00023002"/>
    </source>
</evidence>
<comment type="pathway">
    <text evidence="2">Cofactor biosynthesis; ubiquinone biosynthesis.</text>
</comment>
<dbReference type="NCBIfam" id="TIGR01988">
    <property type="entry name" value="Ubi-OHases"/>
    <property type="match status" value="1"/>
</dbReference>
<dbReference type="InterPro" id="IPR010971">
    <property type="entry name" value="UbiH/COQ6"/>
</dbReference>
<evidence type="ECO:0000256" key="7">
    <source>
        <dbReference type="ARBA" id="ARBA00023033"/>
    </source>
</evidence>
<dbReference type="GO" id="GO:0071949">
    <property type="term" value="F:FAD binding"/>
    <property type="evidence" value="ECO:0007669"/>
    <property type="project" value="InterPro"/>
</dbReference>
<dbReference type="UniPathway" id="UPA00232"/>
<dbReference type="Pfam" id="PF01494">
    <property type="entry name" value="FAD_binding_3"/>
    <property type="match status" value="1"/>
</dbReference>
<dbReference type="SUPFAM" id="SSF51905">
    <property type="entry name" value="FAD/NAD(P)-binding domain"/>
    <property type="match status" value="1"/>
</dbReference>
<dbReference type="PRINTS" id="PR00420">
    <property type="entry name" value="RNGMNOXGNASE"/>
</dbReference>
<reference evidence="9 10" key="1">
    <citation type="submission" date="2014-02" db="EMBL/GenBank/DDBJ databases">
        <title>Whole genome sequence of Sphingobium chlorophenolicum NBRC 16172.</title>
        <authorList>
            <person name="Gan H.M."/>
            <person name="Gan H.Y."/>
            <person name="Chew T.H."/>
            <person name="Savka M.A."/>
        </authorList>
    </citation>
    <scope>NUCLEOTIDE SEQUENCE [LARGE SCALE GENOMIC DNA]</scope>
    <source>
        <strain evidence="9 10">NBRC 16172</strain>
    </source>
</reference>
<dbReference type="PROSITE" id="PS01304">
    <property type="entry name" value="UBIH"/>
    <property type="match status" value="1"/>
</dbReference>
<dbReference type="AlphaFoldDB" id="A0A081RHB4"/>
<dbReference type="GO" id="GO:0004497">
    <property type="term" value="F:monooxygenase activity"/>
    <property type="evidence" value="ECO:0007669"/>
    <property type="project" value="UniProtKB-KW"/>
</dbReference>
<evidence type="ECO:0000256" key="5">
    <source>
        <dbReference type="ARBA" id="ARBA00022827"/>
    </source>
</evidence>
<dbReference type="eggNOG" id="COG0654">
    <property type="taxonomic scope" value="Bacteria"/>
</dbReference>
<dbReference type="FunFam" id="3.50.50.60:FF:000021">
    <property type="entry name" value="Ubiquinone biosynthesis monooxygenase COQ6"/>
    <property type="match status" value="1"/>
</dbReference>
<dbReference type="GO" id="GO:0110142">
    <property type="term" value="C:ubiquinone biosynthesis complex"/>
    <property type="evidence" value="ECO:0007669"/>
    <property type="project" value="UniProtKB-ARBA"/>
</dbReference>
<organism evidence="9 10">
    <name type="scientific">Sphingobium chlorophenolicum</name>
    <dbReference type="NCBI Taxonomy" id="46429"/>
    <lineage>
        <taxon>Bacteria</taxon>
        <taxon>Pseudomonadati</taxon>
        <taxon>Pseudomonadota</taxon>
        <taxon>Alphaproteobacteria</taxon>
        <taxon>Sphingomonadales</taxon>
        <taxon>Sphingomonadaceae</taxon>
        <taxon>Sphingobium</taxon>
    </lineage>
</organism>
<dbReference type="InterPro" id="IPR051205">
    <property type="entry name" value="UbiH/COQ6_monooxygenase"/>
</dbReference>
<name>A0A081RHB4_SPHCR</name>
<evidence type="ECO:0000256" key="1">
    <source>
        <dbReference type="ARBA" id="ARBA00001974"/>
    </source>
</evidence>
<evidence type="ECO:0000256" key="2">
    <source>
        <dbReference type="ARBA" id="ARBA00004749"/>
    </source>
</evidence>
<evidence type="ECO:0000313" key="9">
    <source>
        <dbReference type="EMBL" id="KEQ54587.1"/>
    </source>
</evidence>
<keyword evidence="6" id="KW-0560">Oxidoreductase</keyword>
<protein>
    <submittedName>
        <fullName evidence="9">Ubiquinone biosynthesis protein UbiH</fullName>
    </submittedName>
</protein>
<evidence type="ECO:0000256" key="4">
    <source>
        <dbReference type="ARBA" id="ARBA00022630"/>
    </source>
</evidence>
<comment type="cofactor">
    <cofactor evidence="1">
        <name>FAD</name>
        <dbReference type="ChEBI" id="CHEBI:57692"/>
    </cofactor>
</comment>
<dbReference type="InterPro" id="IPR002938">
    <property type="entry name" value="FAD-bd"/>
</dbReference>
<dbReference type="PANTHER" id="PTHR43876:SF7">
    <property type="entry name" value="UBIQUINONE BIOSYNTHESIS MONOOXYGENASE COQ6, MITOCHONDRIAL"/>
    <property type="match status" value="1"/>
</dbReference>
<accession>A0A081RHB4</accession>
<dbReference type="RefSeq" id="WP_037448498.1">
    <property type="nucleotide sequence ID" value="NZ_JFHR01000009.1"/>
</dbReference>
<comment type="caution">
    <text evidence="9">The sequence shown here is derived from an EMBL/GenBank/DDBJ whole genome shotgun (WGS) entry which is preliminary data.</text>
</comment>
<evidence type="ECO:0000256" key="3">
    <source>
        <dbReference type="ARBA" id="ARBA00005349"/>
    </source>
</evidence>
<comment type="similarity">
    <text evidence="3">Belongs to the UbiH/COQ6 family.</text>
</comment>
<dbReference type="PATRIC" id="fig|46429.4.peg.1083"/>
<dbReference type="GO" id="GO:0006744">
    <property type="term" value="P:ubiquinone biosynthetic process"/>
    <property type="evidence" value="ECO:0007669"/>
    <property type="project" value="UniProtKB-UniPathway"/>
</dbReference>
<dbReference type="InterPro" id="IPR018168">
    <property type="entry name" value="Ubi_Hdrlase_CS"/>
</dbReference>
<keyword evidence="4" id="KW-0285">Flavoprotein</keyword>
<proteinExistence type="inferred from homology"/>
<evidence type="ECO:0000313" key="10">
    <source>
        <dbReference type="Proteomes" id="UP000028411"/>
    </source>
</evidence>
<feature type="domain" description="FAD-binding" evidence="8">
    <location>
        <begin position="4"/>
        <end position="336"/>
    </location>
</feature>
<evidence type="ECO:0000259" key="8">
    <source>
        <dbReference type="Pfam" id="PF01494"/>
    </source>
</evidence>
<dbReference type="OrthoDB" id="9796623at2"/>
<keyword evidence="9" id="KW-0830">Ubiquinone</keyword>
<sequence length="402" mass="42782">MQRFDVVILGAGLVGLTLGIALSGHGVRCAVIDPANPVETTAAGFDGRVSAISSTSHAMLSAIGVADHLDGKGCPIDRIWVSDGLEPGALDFAPDADDGVMGIMFPNRDLRVALAQTAEKAENLTRFQPDRALHVDRHAGGVTLTLASGETIHGALLIAAEGRNSPTREAAGIRTTRWNYKHVAMVTAIDHEVPHANTAYEIFYPGGPFALLPMLPGTRSAIVWTVPTEQAPAMLKLSERAWLAEAQKRMGGFLGEIALAGPRSSYPLGFHHAARITDTRLALVGDSAHAIHPIAGQGLNLGFRDVAALVEVLVEGMRLGLDPGDAQLLARYQRWRGLDAMMTSVAMDGLVRLFDVPGRIPSLVRRAGLAAVQRTSLLKNRFMAEARGQSGALPRLLMGEMV</sequence>
<dbReference type="GO" id="GO:0016705">
    <property type="term" value="F:oxidoreductase activity, acting on paired donors, with incorporation or reduction of molecular oxygen"/>
    <property type="evidence" value="ECO:0007669"/>
    <property type="project" value="InterPro"/>
</dbReference>
<dbReference type="PANTHER" id="PTHR43876">
    <property type="entry name" value="UBIQUINONE BIOSYNTHESIS MONOOXYGENASE COQ6, MITOCHONDRIAL"/>
    <property type="match status" value="1"/>
</dbReference>